<dbReference type="PANTHER" id="PTHR33164:SF101">
    <property type="entry name" value="TRANSCRIPTIONAL REPRESSOR MPRA"/>
    <property type="match status" value="1"/>
</dbReference>
<feature type="domain" description="HTH marR-type" evidence="1">
    <location>
        <begin position="21"/>
        <end position="159"/>
    </location>
</feature>
<comment type="caution">
    <text evidence="2">The sequence shown here is derived from an EMBL/GenBank/DDBJ whole genome shotgun (WGS) entry which is preliminary data.</text>
</comment>
<dbReference type="SMART" id="SM00347">
    <property type="entry name" value="HTH_MARR"/>
    <property type="match status" value="1"/>
</dbReference>
<dbReference type="PROSITE" id="PS50995">
    <property type="entry name" value="HTH_MARR_2"/>
    <property type="match status" value="1"/>
</dbReference>
<dbReference type="EMBL" id="VTWH01000003">
    <property type="protein sequence ID" value="KAA0969483.1"/>
    <property type="molecule type" value="Genomic_DNA"/>
</dbReference>
<reference evidence="2 3" key="1">
    <citation type="submission" date="2019-08" db="EMBL/GenBank/DDBJ databases">
        <title>Aureimonas fodiniaquatilis sp. nov., isolated from a coal mine wastewater.</title>
        <authorList>
            <person name="Kim W."/>
        </authorList>
    </citation>
    <scope>NUCLEOTIDE SEQUENCE [LARGE SCALE GENOMIC DNA]</scope>
    <source>
        <strain evidence="2 3">CAU 1482</strain>
    </source>
</reference>
<dbReference type="InterPro" id="IPR036390">
    <property type="entry name" value="WH_DNA-bd_sf"/>
</dbReference>
<dbReference type="Pfam" id="PF01047">
    <property type="entry name" value="MarR"/>
    <property type="match status" value="1"/>
</dbReference>
<evidence type="ECO:0000313" key="2">
    <source>
        <dbReference type="EMBL" id="KAA0969483.1"/>
    </source>
</evidence>
<dbReference type="RefSeq" id="WP_149300768.1">
    <property type="nucleotide sequence ID" value="NZ_VTWH01000003.1"/>
</dbReference>
<dbReference type="Proteomes" id="UP000324738">
    <property type="component" value="Unassembled WGS sequence"/>
</dbReference>
<dbReference type="GO" id="GO:0003700">
    <property type="term" value="F:DNA-binding transcription factor activity"/>
    <property type="evidence" value="ECO:0007669"/>
    <property type="project" value="InterPro"/>
</dbReference>
<dbReference type="PANTHER" id="PTHR33164">
    <property type="entry name" value="TRANSCRIPTIONAL REGULATOR, MARR FAMILY"/>
    <property type="match status" value="1"/>
</dbReference>
<accession>A0A5B0DSW2</accession>
<keyword evidence="3" id="KW-1185">Reference proteome</keyword>
<dbReference type="SUPFAM" id="SSF46785">
    <property type="entry name" value="Winged helix' DNA-binding domain"/>
    <property type="match status" value="1"/>
</dbReference>
<dbReference type="AlphaFoldDB" id="A0A5B0DSW2"/>
<dbReference type="InterPro" id="IPR000835">
    <property type="entry name" value="HTH_MarR-typ"/>
</dbReference>
<protein>
    <submittedName>
        <fullName evidence="2">Winged helix-turn-helix transcriptional regulator</fullName>
    </submittedName>
</protein>
<evidence type="ECO:0000259" key="1">
    <source>
        <dbReference type="PROSITE" id="PS50995"/>
    </source>
</evidence>
<sequence>MADVFPPRTVSLPDMLSNNTDHHFRQSIYRFVQAAGRLADCREGFAREMGLTGTQFMVLMSVAYMQGEEGVGIAAIAGNIGLAPTHATTEVGRLVRKGLLNKRPSPVDRRGVLINLTAAGKSAVSDVIKIVRTINDILFQDVDGEELKVLLSVSEKLVRNSERALAELRLISSRHEFSNVETDYR</sequence>
<dbReference type="InterPro" id="IPR036388">
    <property type="entry name" value="WH-like_DNA-bd_sf"/>
</dbReference>
<evidence type="ECO:0000313" key="3">
    <source>
        <dbReference type="Proteomes" id="UP000324738"/>
    </source>
</evidence>
<dbReference type="GO" id="GO:0006950">
    <property type="term" value="P:response to stress"/>
    <property type="evidence" value="ECO:0007669"/>
    <property type="project" value="TreeGrafter"/>
</dbReference>
<dbReference type="OrthoDB" id="8264636at2"/>
<proteinExistence type="predicted"/>
<gene>
    <name evidence="2" type="ORF">FPY71_13160</name>
</gene>
<name>A0A5B0DSW2_9HYPH</name>
<dbReference type="InterPro" id="IPR039422">
    <property type="entry name" value="MarR/SlyA-like"/>
</dbReference>
<dbReference type="Gene3D" id="1.10.10.10">
    <property type="entry name" value="Winged helix-like DNA-binding domain superfamily/Winged helix DNA-binding domain"/>
    <property type="match status" value="1"/>
</dbReference>
<organism evidence="2 3">
    <name type="scientific">Aureimonas fodinaquatilis</name>
    <dbReference type="NCBI Taxonomy" id="2565783"/>
    <lineage>
        <taxon>Bacteria</taxon>
        <taxon>Pseudomonadati</taxon>
        <taxon>Pseudomonadota</taxon>
        <taxon>Alphaproteobacteria</taxon>
        <taxon>Hyphomicrobiales</taxon>
        <taxon>Aurantimonadaceae</taxon>
        <taxon>Aureimonas</taxon>
    </lineage>
</organism>